<accession>A0AA95HB92</accession>
<name>A0AA95HB92_9GAMM</name>
<evidence type="ECO:0000256" key="1">
    <source>
        <dbReference type="SAM" id="SignalP"/>
    </source>
</evidence>
<evidence type="ECO:0000259" key="2">
    <source>
        <dbReference type="Pfam" id="PF07995"/>
    </source>
</evidence>
<dbReference type="AlphaFoldDB" id="A0AA95HB92"/>
<feature type="chain" id="PRO_5041641950" evidence="1">
    <location>
        <begin position="24"/>
        <end position="59"/>
    </location>
</feature>
<dbReference type="Proteomes" id="UP001301326">
    <property type="component" value="Chromosome"/>
</dbReference>
<proteinExistence type="predicted"/>
<dbReference type="Gene3D" id="2.120.10.30">
    <property type="entry name" value="TolB, C-terminal domain"/>
    <property type="match status" value="1"/>
</dbReference>
<dbReference type="Pfam" id="PF07995">
    <property type="entry name" value="GSDH"/>
    <property type="match status" value="1"/>
</dbReference>
<keyword evidence="1" id="KW-0732">Signal</keyword>
<dbReference type="InterPro" id="IPR011042">
    <property type="entry name" value="6-blade_b-propeller_TolB-like"/>
</dbReference>
<sequence length="59" mass="6551">MNVKLALAFFLSLLLVTAFPVNAVTAVKQVDELEHPWGMVFLPDGEVLVSERAGKLRRI</sequence>
<evidence type="ECO:0000313" key="3">
    <source>
        <dbReference type="EMBL" id="WGZ94237.1"/>
    </source>
</evidence>
<reference evidence="3" key="2">
    <citation type="submission" date="2023-04" db="EMBL/GenBank/DDBJ databases">
        <authorList>
            <person name="Beletskiy A.V."/>
            <person name="Mardanov A.V."/>
            <person name="Ravin N.V."/>
        </authorList>
    </citation>
    <scope>NUCLEOTIDE SEQUENCE</scope>
    <source>
        <strain evidence="3">GKL-02</strain>
    </source>
</reference>
<reference evidence="3" key="1">
    <citation type="journal article" date="2023" name="Int. J. Mol. Sci.">
        <title>Metagenomics Revealed a New Genus 'Candidatus Thiocaldithrix dubininis' gen. nov., sp. nov. and a New Species 'Candidatus Thiothrix putei' sp. nov. in the Family Thiotrichaceae, Some Members of Which Have Traits of Both Na+- and H+-Motive Energetics.</title>
        <authorList>
            <person name="Ravin N.V."/>
            <person name="Muntyan M.S."/>
            <person name="Smolyakov D.D."/>
            <person name="Rudenko T.S."/>
            <person name="Beletsky A.V."/>
            <person name="Mardanov A.V."/>
            <person name="Grabovich M.Y."/>
        </authorList>
    </citation>
    <scope>NUCLEOTIDE SEQUENCE</scope>
    <source>
        <strain evidence="3">GKL-02</strain>
    </source>
</reference>
<feature type="signal peptide" evidence="1">
    <location>
        <begin position="1"/>
        <end position="23"/>
    </location>
</feature>
<protein>
    <submittedName>
        <fullName evidence="3">PQQ-dependent sugar dehydrogenase</fullName>
    </submittedName>
</protein>
<dbReference type="InterPro" id="IPR012938">
    <property type="entry name" value="Glc/Sorbosone_DH"/>
</dbReference>
<dbReference type="EMBL" id="CP124756">
    <property type="protein sequence ID" value="WGZ94237.1"/>
    <property type="molecule type" value="Genomic_DNA"/>
</dbReference>
<dbReference type="KEGG" id="tput:QJT81_21075"/>
<feature type="domain" description="Glucose/Sorbosone dehydrogenase" evidence="2">
    <location>
        <begin position="33"/>
        <end position="58"/>
    </location>
</feature>
<gene>
    <name evidence="3" type="ORF">QJT81_21075</name>
</gene>
<organism evidence="3">
    <name type="scientific">Candidatus Thiothrix putei</name>
    <dbReference type="NCBI Taxonomy" id="3080811"/>
    <lineage>
        <taxon>Bacteria</taxon>
        <taxon>Pseudomonadati</taxon>
        <taxon>Pseudomonadota</taxon>
        <taxon>Gammaproteobacteria</taxon>
        <taxon>Thiotrichales</taxon>
        <taxon>Thiotrichaceae</taxon>
        <taxon>Thiothrix</taxon>
    </lineage>
</organism>